<dbReference type="KEGG" id="pchi:PC41400_20680"/>
<keyword evidence="7" id="KW-1185">Reference proteome</keyword>
<reference evidence="5 6" key="1">
    <citation type="submission" date="2018-01" db="EMBL/GenBank/DDBJ databases">
        <title>The whole genome sequencing and assembly of Paenibacillus chitinolyticus KCCM 41400 strain.</title>
        <authorList>
            <person name="Kim J.-Y."/>
            <person name="Park M.-K."/>
            <person name="Lee Y.-J."/>
            <person name="Yi H."/>
            <person name="Bahn Y.-S."/>
            <person name="Kim J.F."/>
            <person name="Lee D.-W."/>
        </authorList>
    </citation>
    <scope>NUCLEOTIDE SEQUENCE [LARGE SCALE GENOMIC DNA]</scope>
    <source>
        <strain evidence="5 6">KCCM 41400</strain>
    </source>
</reference>
<dbReference type="Gene3D" id="3.40.50.360">
    <property type="match status" value="1"/>
</dbReference>
<evidence type="ECO:0000313" key="5">
    <source>
        <dbReference type="EMBL" id="QAV19942.1"/>
    </source>
</evidence>
<dbReference type="Pfam" id="PF02525">
    <property type="entry name" value="Flavodoxin_2"/>
    <property type="match status" value="1"/>
</dbReference>
<dbReference type="Proteomes" id="UP000288943">
    <property type="component" value="Chromosome"/>
</dbReference>
<dbReference type="EMBL" id="CP026520">
    <property type="protein sequence ID" value="QAV19942.1"/>
    <property type="molecule type" value="Genomic_DNA"/>
</dbReference>
<dbReference type="GO" id="GO:0005829">
    <property type="term" value="C:cytosol"/>
    <property type="evidence" value="ECO:0007669"/>
    <property type="project" value="TreeGrafter"/>
</dbReference>
<dbReference type="SUPFAM" id="SSF52218">
    <property type="entry name" value="Flavoproteins"/>
    <property type="match status" value="1"/>
</dbReference>
<proteinExistence type="inferred from homology"/>
<evidence type="ECO:0000256" key="2">
    <source>
        <dbReference type="ARBA" id="ARBA00023002"/>
    </source>
</evidence>
<feature type="domain" description="Flavodoxin-like fold" evidence="3">
    <location>
        <begin position="8"/>
        <end position="184"/>
    </location>
</feature>
<dbReference type="GO" id="GO:0003955">
    <property type="term" value="F:NAD(P)H dehydrogenase (quinone) activity"/>
    <property type="evidence" value="ECO:0007669"/>
    <property type="project" value="TreeGrafter"/>
</dbReference>
<dbReference type="InterPro" id="IPR051545">
    <property type="entry name" value="NAD(P)H_dehydrogenase_qn"/>
</dbReference>
<dbReference type="PANTHER" id="PTHR10204:SF34">
    <property type="entry name" value="NAD(P)H DEHYDROGENASE [QUINONE] 1 ISOFORM 1"/>
    <property type="match status" value="1"/>
</dbReference>
<dbReference type="AlphaFoldDB" id="A0A410X0H6"/>
<gene>
    <name evidence="4" type="ORF">M5X16_13225</name>
    <name evidence="5" type="ORF">PC41400_20680</name>
</gene>
<organism evidence="5 6">
    <name type="scientific">Paenibacillus chitinolyticus</name>
    <dbReference type="NCBI Taxonomy" id="79263"/>
    <lineage>
        <taxon>Bacteria</taxon>
        <taxon>Bacillati</taxon>
        <taxon>Bacillota</taxon>
        <taxon>Bacilli</taxon>
        <taxon>Bacillales</taxon>
        <taxon>Paenibacillaceae</taxon>
        <taxon>Paenibacillus</taxon>
    </lineage>
</organism>
<name>A0A410X0H6_9BACL</name>
<dbReference type="RefSeq" id="WP_042227360.1">
    <property type="nucleotide sequence ID" value="NZ_CP026520.1"/>
</dbReference>
<evidence type="ECO:0000313" key="7">
    <source>
        <dbReference type="Proteomes" id="UP001527202"/>
    </source>
</evidence>
<dbReference type="Proteomes" id="UP001527202">
    <property type="component" value="Unassembled WGS sequence"/>
</dbReference>
<dbReference type="InterPro" id="IPR003680">
    <property type="entry name" value="Flavodoxin_fold"/>
</dbReference>
<dbReference type="OrthoDB" id="9798454at2"/>
<reference evidence="4 7" key="2">
    <citation type="submission" date="2022-05" db="EMBL/GenBank/DDBJ databases">
        <title>Genome Sequencing of Bee-Associated Microbes.</title>
        <authorList>
            <person name="Dunlap C."/>
        </authorList>
    </citation>
    <scope>NUCLEOTIDE SEQUENCE [LARGE SCALE GENOMIC DNA]</scope>
    <source>
        <strain evidence="4 7">NRRL B-23120</strain>
    </source>
</reference>
<evidence type="ECO:0000313" key="6">
    <source>
        <dbReference type="Proteomes" id="UP000288943"/>
    </source>
</evidence>
<sequence>MTTQAPSRVLIIQGHPDRESYCTALAESYRKGAAAAGAEIRFVQISDLEFNPNLAYGYRKRTELESDLLGIQESIRWADHVVFVYPTWWWTMPALLKGLIDRVFLPGFAFKYKSKDSFAWEKLLKGKSARLIVTMDTPVWYYQTISGSPGHKAMKKGTLEFSGFKPVRVTTLGSLKLSTAAKRESWLDKAENLGRKLI</sequence>
<dbReference type="GeneID" id="95377212"/>
<evidence type="ECO:0000313" key="4">
    <source>
        <dbReference type="EMBL" id="MCY9596737.1"/>
    </source>
</evidence>
<evidence type="ECO:0000259" key="3">
    <source>
        <dbReference type="Pfam" id="PF02525"/>
    </source>
</evidence>
<evidence type="ECO:0000256" key="1">
    <source>
        <dbReference type="ARBA" id="ARBA00006252"/>
    </source>
</evidence>
<dbReference type="PANTHER" id="PTHR10204">
    <property type="entry name" value="NAD P H OXIDOREDUCTASE-RELATED"/>
    <property type="match status" value="1"/>
</dbReference>
<comment type="similarity">
    <text evidence="1">Belongs to the NAD(P)H dehydrogenase (quinone) family.</text>
</comment>
<protein>
    <submittedName>
        <fullName evidence="5">Flavodoxin family protein</fullName>
    </submittedName>
    <submittedName>
        <fullName evidence="4">NAD(P)H-dependent oxidoreductase</fullName>
    </submittedName>
</protein>
<accession>A0A410X0H6</accession>
<keyword evidence="2" id="KW-0560">Oxidoreductase</keyword>
<dbReference type="InterPro" id="IPR029039">
    <property type="entry name" value="Flavoprotein-like_sf"/>
</dbReference>
<dbReference type="EMBL" id="JAMDMJ010000015">
    <property type="protein sequence ID" value="MCY9596737.1"/>
    <property type="molecule type" value="Genomic_DNA"/>
</dbReference>